<dbReference type="Pfam" id="PF00174">
    <property type="entry name" value="Oxidored_molyb"/>
    <property type="match status" value="1"/>
</dbReference>
<dbReference type="AlphaFoldDB" id="A0A6C0U0G7"/>
<evidence type="ECO:0000313" key="2">
    <source>
        <dbReference type="EMBL" id="QIB65069.1"/>
    </source>
</evidence>
<evidence type="ECO:0000313" key="3">
    <source>
        <dbReference type="Proteomes" id="UP000477680"/>
    </source>
</evidence>
<organism evidence="2 3">
    <name type="scientific">Kineobactrum salinum</name>
    <dbReference type="NCBI Taxonomy" id="2708301"/>
    <lineage>
        <taxon>Bacteria</taxon>
        <taxon>Pseudomonadati</taxon>
        <taxon>Pseudomonadota</taxon>
        <taxon>Gammaproteobacteria</taxon>
        <taxon>Cellvibrionales</taxon>
        <taxon>Halieaceae</taxon>
        <taxon>Kineobactrum</taxon>
    </lineage>
</organism>
<feature type="domain" description="Oxidoreductase molybdopterin-binding" evidence="1">
    <location>
        <begin position="101"/>
        <end position="232"/>
    </location>
</feature>
<reference evidence="2 3" key="1">
    <citation type="submission" date="2020-02" db="EMBL/GenBank/DDBJ databases">
        <title>Genome sequencing for Kineobactrum sp. M2.</title>
        <authorList>
            <person name="Park S.-J."/>
        </authorList>
    </citation>
    <scope>NUCLEOTIDE SEQUENCE [LARGE SCALE GENOMIC DNA]</scope>
    <source>
        <strain evidence="2 3">M2</strain>
    </source>
</reference>
<dbReference type="PANTHER" id="PTHR43032">
    <property type="entry name" value="PROTEIN-METHIONINE-SULFOXIDE REDUCTASE"/>
    <property type="match status" value="1"/>
</dbReference>
<dbReference type="KEGG" id="kim:G3T16_06310"/>
<evidence type="ECO:0000259" key="1">
    <source>
        <dbReference type="Pfam" id="PF00174"/>
    </source>
</evidence>
<dbReference type="PANTHER" id="PTHR43032:SF2">
    <property type="entry name" value="BLL0505 PROTEIN"/>
    <property type="match status" value="1"/>
</dbReference>
<dbReference type="SUPFAM" id="SSF56524">
    <property type="entry name" value="Oxidoreductase molybdopterin-binding domain"/>
    <property type="match status" value="1"/>
</dbReference>
<gene>
    <name evidence="2" type="ORF">G3T16_06310</name>
</gene>
<dbReference type="Proteomes" id="UP000477680">
    <property type="component" value="Chromosome"/>
</dbReference>
<dbReference type="PROSITE" id="PS51257">
    <property type="entry name" value="PROKAR_LIPOPROTEIN"/>
    <property type="match status" value="1"/>
</dbReference>
<dbReference type="Gene3D" id="3.90.420.10">
    <property type="entry name" value="Oxidoreductase, molybdopterin-binding domain"/>
    <property type="match status" value="1"/>
</dbReference>
<protein>
    <submittedName>
        <fullName evidence="2">Molybdopterin-dependent oxidoreductase</fullName>
    </submittedName>
</protein>
<dbReference type="InterPro" id="IPR036374">
    <property type="entry name" value="OxRdtase_Mopterin-bd_sf"/>
</dbReference>
<keyword evidence="3" id="KW-1185">Reference proteome</keyword>
<accession>A0A6C0U0G7</accession>
<proteinExistence type="predicted"/>
<dbReference type="EMBL" id="CP048711">
    <property type="protein sequence ID" value="QIB65069.1"/>
    <property type="molecule type" value="Genomic_DNA"/>
</dbReference>
<sequence>MTILTRRQALLGALSVAGISLTGCNSEKVYLPPNAGKLLGISFGASDAMTLASQRLLLDNDSMARELPENMISENFPAIGTTDPGEENRDYRADQNNGFPKWRLSVSGLVERPLVLSLADIRSMPFHSQITLQSCERGWSAIAKWTGVRLAHVLDLARLKPNARWIMFQAIDGWWDCLDLFDAVHPQTILAYGMNDGALPVPNGAPVRLRVERALGWKSMKYINAITVLDSVEKMPEGKASMGIPVGFPWYGASRSRRDGKKSERHNKSFATSDSSIGFCDYSGIACVSC</sequence>
<dbReference type="InterPro" id="IPR000572">
    <property type="entry name" value="OxRdtase_Mopterin-bd_dom"/>
</dbReference>
<name>A0A6C0U0G7_9GAMM</name>
<dbReference type="RefSeq" id="WP_163494316.1">
    <property type="nucleotide sequence ID" value="NZ_CP048711.1"/>
</dbReference>